<protein>
    <submittedName>
        <fullName evidence="1">Uncharacterized protein</fullName>
    </submittedName>
</protein>
<evidence type="ECO:0000313" key="1">
    <source>
        <dbReference type="EMBL" id="GAK58625.1"/>
    </source>
</evidence>
<dbReference type="Proteomes" id="UP000030661">
    <property type="component" value="Unassembled WGS sequence"/>
</dbReference>
<dbReference type="EMBL" id="DF820468">
    <property type="protein sequence ID" value="GAK58625.1"/>
    <property type="molecule type" value="Genomic_DNA"/>
</dbReference>
<name>A0A081C220_VECG1</name>
<dbReference type="HOGENOM" id="CLU_496665_0_0_0"/>
<dbReference type="STRING" id="1499967.U27_05599"/>
<reference evidence="1 2" key="1">
    <citation type="journal article" date="2015" name="PeerJ">
        <title>First genomic representation of candidate bacterial phylum KSB3 points to enhanced environmental sensing as a trigger of wastewater bulking.</title>
        <authorList>
            <person name="Sekiguchi Y."/>
            <person name="Ohashi A."/>
            <person name="Parks D.H."/>
            <person name="Yamauchi T."/>
            <person name="Tyson G.W."/>
            <person name="Hugenholtz P."/>
        </authorList>
    </citation>
    <scope>NUCLEOTIDE SEQUENCE [LARGE SCALE GENOMIC DNA]</scope>
</reference>
<gene>
    <name evidence="1" type="ORF">U27_05599</name>
</gene>
<dbReference type="eggNOG" id="ENOG5034AXE">
    <property type="taxonomic scope" value="Bacteria"/>
</dbReference>
<evidence type="ECO:0000313" key="2">
    <source>
        <dbReference type="Proteomes" id="UP000030661"/>
    </source>
</evidence>
<organism evidence="1 2">
    <name type="scientific">Vecturithrix granuli</name>
    <dbReference type="NCBI Taxonomy" id="1499967"/>
    <lineage>
        <taxon>Bacteria</taxon>
        <taxon>Candidatus Moduliflexota</taxon>
        <taxon>Candidatus Vecturitrichia</taxon>
        <taxon>Candidatus Vecturitrichales</taxon>
        <taxon>Candidatus Vecturitrichaceae</taxon>
        <taxon>Candidatus Vecturithrix</taxon>
    </lineage>
</organism>
<accession>A0A081C220</accession>
<sequence>MQIQNVAINRNGALQSAVRQWQLISPVTVPPLQVFQKVVYLRFVTDGVADQISIDEEATTLRAVFQPYDYDAITQSEPTLRALRTSSEGAVIVTLDAPRQVRQVSYPSYLLELYRLDGNKLADNPTVSVSNATTLSEDFTDRRFAIRLKKPDGQHEPLSPGDILELRLRSYPTGPRLGIAKPGALSSGVFFWQAPGEIGKTASMSQGEVNAGTALVKELQRYLDGLSALHSPLPQCVDIALVIESDAPCTLNITAFYIMYHLVSKSFFPYKEKQVLRFPGNQVTAQKISVKLSGNAIVTSATLQTVESFRSDRPLSSNNGDSLPSMALAQKEGIYIGGEKWVAQSITPQQAISVSGIVLGLMSVADKTELAIELHEDWHGQPSGKKLVETMRILGQLGKRNWVTLRFPESIVIPSQPHWILIKATSGCAVWLVKPGNSPVRVLEKSCQKNLWTELSIFDGLQAIYRLCSQSNEVQQETPPITLHVGTQAVTSTNRQNDIQEFDLTFALNNHLDTQTVDNTIPLTFTAIVPGIMTVYPPYIKYDISDLE</sequence>
<keyword evidence="2" id="KW-1185">Reference proteome</keyword>
<proteinExistence type="predicted"/>
<dbReference type="AlphaFoldDB" id="A0A081C220"/>